<protein>
    <submittedName>
        <fullName evidence="2">DUF1840 domain-containing protein</fullName>
    </submittedName>
</protein>
<sequence>MLITFSCTATSDVTMFGDVAINILKIMGYDEKLPNAMSAKDVPQALAKLKAAIEIEKAQQSDEVEPDKDIDQEQDENEETDDVEPAISLKHRSFPLIKLLNAAIRDECPVMWDVG</sequence>
<comment type="caution">
    <text evidence="2">The sequence shown here is derived from an EMBL/GenBank/DDBJ whole genome shotgun (WGS) entry which is preliminary data.</text>
</comment>
<accession>A0ABT9GWN8</accession>
<feature type="region of interest" description="Disordered" evidence="1">
    <location>
        <begin position="57"/>
        <end position="86"/>
    </location>
</feature>
<dbReference type="Proteomes" id="UP001231616">
    <property type="component" value="Unassembled WGS sequence"/>
</dbReference>
<name>A0ABT9GWN8_9GAMM</name>
<dbReference type="Pfam" id="PF08895">
    <property type="entry name" value="DUF1840"/>
    <property type="match status" value="1"/>
</dbReference>
<gene>
    <name evidence="2" type="ORF">Q3O60_04640</name>
</gene>
<keyword evidence="3" id="KW-1185">Reference proteome</keyword>
<dbReference type="InterPro" id="IPR014991">
    <property type="entry name" value="DUF1840"/>
</dbReference>
<dbReference type="RefSeq" id="WP_305892745.1">
    <property type="nucleotide sequence ID" value="NZ_JAUZVZ010000005.1"/>
</dbReference>
<evidence type="ECO:0000313" key="3">
    <source>
        <dbReference type="Proteomes" id="UP001231616"/>
    </source>
</evidence>
<dbReference type="EMBL" id="JAUZVZ010000005">
    <property type="protein sequence ID" value="MDP4535477.1"/>
    <property type="molecule type" value="Genomic_DNA"/>
</dbReference>
<evidence type="ECO:0000313" key="2">
    <source>
        <dbReference type="EMBL" id="MDP4535477.1"/>
    </source>
</evidence>
<reference evidence="2 3" key="1">
    <citation type="submission" date="2023-08" db="EMBL/GenBank/DDBJ databases">
        <authorList>
            <person name="Joshi A."/>
            <person name="Thite S."/>
        </authorList>
    </citation>
    <scope>NUCLEOTIDE SEQUENCE [LARGE SCALE GENOMIC DNA]</scope>
    <source>
        <strain evidence="2 3">AC40</strain>
    </source>
</reference>
<organism evidence="2 3">
    <name type="scientific">Alkalimonas collagenimarina</name>
    <dbReference type="NCBI Taxonomy" id="400390"/>
    <lineage>
        <taxon>Bacteria</taxon>
        <taxon>Pseudomonadati</taxon>
        <taxon>Pseudomonadota</taxon>
        <taxon>Gammaproteobacteria</taxon>
        <taxon>Alkalimonas</taxon>
    </lineage>
</organism>
<evidence type="ECO:0000256" key="1">
    <source>
        <dbReference type="SAM" id="MobiDB-lite"/>
    </source>
</evidence>
<proteinExistence type="predicted"/>
<feature type="compositionally biased region" description="Acidic residues" evidence="1">
    <location>
        <begin position="62"/>
        <end position="84"/>
    </location>
</feature>